<dbReference type="InterPro" id="IPR003593">
    <property type="entry name" value="AAA+_ATPase"/>
</dbReference>
<dbReference type="InterPro" id="IPR008269">
    <property type="entry name" value="Lon_proteolytic"/>
</dbReference>
<evidence type="ECO:0000313" key="13">
    <source>
        <dbReference type="Proteomes" id="UP000053467"/>
    </source>
</evidence>
<dbReference type="Gene3D" id="1.10.8.60">
    <property type="match status" value="1"/>
</dbReference>
<evidence type="ECO:0000256" key="3">
    <source>
        <dbReference type="ARBA" id="ARBA00022801"/>
    </source>
</evidence>
<evidence type="ECO:0000256" key="10">
    <source>
        <dbReference type="PROSITE-ProRule" id="PRU01122"/>
    </source>
</evidence>
<dbReference type="Gene3D" id="1.20.5.5270">
    <property type="match status" value="1"/>
</dbReference>
<organism evidence="12 13">
    <name type="scientific">candidate division TA06 bacterium 34_109</name>
    <dbReference type="NCBI Taxonomy" id="1635277"/>
    <lineage>
        <taxon>Bacteria</taxon>
        <taxon>Bacteria division TA06</taxon>
    </lineage>
</organism>
<dbReference type="InterPro" id="IPR054594">
    <property type="entry name" value="Lon_lid"/>
</dbReference>
<dbReference type="EMBL" id="LGGX01000006">
    <property type="protein sequence ID" value="KUK87240.1"/>
    <property type="molecule type" value="Genomic_DNA"/>
</dbReference>
<comment type="similarity">
    <text evidence="7 10">Belongs to the peptidase S16 family.</text>
</comment>
<dbReference type="PANTHER" id="PTHR10046">
    <property type="entry name" value="ATP DEPENDENT LON PROTEASE FAMILY MEMBER"/>
    <property type="match status" value="1"/>
</dbReference>
<dbReference type="GO" id="GO:0005737">
    <property type="term" value="C:cytoplasm"/>
    <property type="evidence" value="ECO:0007669"/>
    <property type="project" value="UniProtKB-SubCell"/>
</dbReference>
<accession>A0A101I3I2</accession>
<keyword evidence="4 7" id="KW-0720">Serine protease</keyword>
<keyword evidence="3 7" id="KW-0378">Hydrolase</keyword>
<keyword evidence="5 7" id="KW-0067">ATP-binding</keyword>
<dbReference type="Gene3D" id="3.40.50.300">
    <property type="entry name" value="P-loop containing nucleotide triphosphate hydrolases"/>
    <property type="match status" value="1"/>
</dbReference>
<evidence type="ECO:0000256" key="8">
    <source>
        <dbReference type="PIRSR" id="PIRSR001174-1"/>
    </source>
</evidence>
<dbReference type="GO" id="GO:0016887">
    <property type="term" value="F:ATP hydrolysis activity"/>
    <property type="evidence" value="ECO:0007669"/>
    <property type="project" value="InterPro"/>
</dbReference>
<dbReference type="NCBIfam" id="TIGR00763">
    <property type="entry name" value="lon"/>
    <property type="match status" value="1"/>
</dbReference>
<feature type="active site" evidence="8 10">
    <location>
        <position position="680"/>
    </location>
</feature>
<proteinExistence type="inferred from homology"/>
<dbReference type="PIRSF" id="PIRSF001174">
    <property type="entry name" value="Lon_proteas"/>
    <property type="match status" value="1"/>
</dbReference>
<comment type="subunit">
    <text evidence="7">Homohexamer. Organized in a ring with a central cavity.</text>
</comment>
<dbReference type="Gene3D" id="1.20.58.1480">
    <property type="match status" value="1"/>
</dbReference>
<comment type="catalytic activity">
    <reaction evidence="6 7 10">
        <text>Hydrolysis of proteins in presence of ATP.</text>
        <dbReference type="EC" id="3.4.21.53"/>
    </reaction>
</comment>
<comment type="subcellular location">
    <subcellularLocation>
        <location evidence="7">Cytoplasm</location>
    </subcellularLocation>
</comment>
<dbReference type="CDD" id="cd19500">
    <property type="entry name" value="RecA-like_Lon"/>
    <property type="match status" value="1"/>
</dbReference>
<dbReference type="GO" id="GO:0004252">
    <property type="term" value="F:serine-type endopeptidase activity"/>
    <property type="evidence" value="ECO:0007669"/>
    <property type="project" value="UniProtKB-UniRule"/>
</dbReference>
<sequence>MIIDMDEKENLSYESLFLLIDISGREIEQKISLKSLNRIDIVDKFDIDLQKTKIYENEYFVLKSFNREDISGLLLKVLKIENLGERVLRLYVLPVDYIKIKKVIDYHNYKKVKCEKVVFKDILDENKKRGYLNLLRKNFKELSSFYKIDKDLIVKINSENDPFLLSEIVLSSLEIDSGLFYSFVFETDLEKRYKKLLLTIKEEIERKKLEERIYEEVLENIQENSEKVFLKEQLKIINRELGQNVDTGDEFLKLKNRILNSDLSNVAKEKALEEAHRLKSLPTYSPEYSIIKNYIDWILSLPWKRVTVDNFDIKLAKNILSKNHYGLAQVKERILEYLSVLKLSKNSKGHILCFVGAPGVGKTSLGQSIAQAMGRRFVRISLGGIKDESEIKGHRRTYVGAMPGRIIQMMKRAGVVNPVFMLDEIDKLGGDFKGDPSSAFLEILDPQINNSFSDNYLEIEYDLSKVLFICTANVTHTIPTPLLDRMEIIKIPGYLEFEKVEISKKFLIPKIMKRSGLKKQDIIFQDDGIVKIIRNYAPEAGIRGLEKNIQTIMGKRAKEIALGEKIKSKKIGKEEVLKYLGPEDYIERIKEKENIPGVVNGLAWTPHGGKVLTVEAIILEGNGNLQLTGQLGDVMKESASTAISYLRKNYRLFGIDKDFYKNFDIHIHIPEGAIPKDGPSAGITLVVSLISALKEKPVKENFAMTGEISLTGNVLPVGGLFEKIVAAQIDGIKNIIVPKKNRSQLKKIPSKVRRDLKFYFVNNIYETSKILF</sequence>
<feature type="binding site" evidence="9">
    <location>
        <begin position="356"/>
        <end position="363"/>
    </location>
    <ligand>
        <name>ATP</name>
        <dbReference type="ChEBI" id="CHEBI:30616"/>
    </ligand>
</feature>
<dbReference type="GO" id="GO:0005524">
    <property type="term" value="F:ATP binding"/>
    <property type="evidence" value="ECO:0007669"/>
    <property type="project" value="UniProtKB-KW"/>
</dbReference>
<keyword evidence="7" id="KW-0963">Cytoplasm</keyword>
<dbReference type="Pfam" id="PF05362">
    <property type="entry name" value="Lon_C"/>
    <property type="match status" value="1"/>
</dbReference>
<dbReference type="FunFam" id="3.40.50.300:FF:000021">
    <property type="entry name" value="Lon protease homolog"/>
    <property type="match status" value="1"/>
</dbReference>
<dbReference type="Pfam" id="PF22667">
    <property type="entry name" value="Lon_lid"/>
    <property type="match status" value="1"/>
</dbReference>
<feature type="domain" description="Lon proteolytic" evidence="11">
    <location>
        <begin position="593"/>
        <end position="772"/>
    </location>
</feature>
<dbReference type="GO" id="GO:0004176">
    <property type="term" value="F:ATP-dependent peptidase activity"/>
    <property type="evidence" value="ECO:0007669"/>
    <property type="project" value="UniProtKB-UniRule"/>
</dbReference>
<keyword evidence="1 7" id="KW-0645">Protease</keyword>
<evidence type="ECO:0000256" key="4">
    <source>
        <dbReference type="ARBA" id="ARBA00022825"/>
    </source>
</evidence>
<dbReference type="SUPFAM" id="SSF52540">
    <property type="entry name" value="P-loop containing nucleoside triphosphate hydrolases"/>
    <property type="match status" value="1"/>
</dbReference>
<dbReference type="InterPro" id="IPR008268">
    <property type="entry name" value="Peptidase_S16_AS"/>
</dbReference>
<dbReference type="AlphaFoldDB" id="A0A101I3I2"/>
<dbReference type="EC" id="3.4.21.53" evidence="7"/>
<dbReference type="InterPro" id="IPR027065">
    <property type="entry name" value="Lon_Prtase"/>
</dbReference>
<evidence type="ECO:0000256" key="2">
    <source>
        <dbReference type="ARBA" id="ARBA00022741"/>
    </source>
</evidence>
<dbReference type="Pfam" id="PF00004">
    <property type="entry name" value="AAA"/>
    <property type="match status" value="1"/>
</dbReference>
<feature type="active site" evidence="8 10">
    <location>
        <position position="723"/>
    </location>
</feature>
<reference evidence="13" key="1">
    <citation type="journal article" date="2015" name="MBio">
        <title>Genome-Resolved Metagenomic Analysis Reveals Roles for Candidate Phyla and Other Microbial Community Members in Biogeochemical Transformations in Oil Reservoirs.</title>
        <authorList>
            <person name="Hu P."/>
            <person name="Tom L."/>
            <person name="Singh A."/>
            <person name="Thomas B.C."/>
            <person name="Baker B.J."/>
            <person name="Piceno Y.M."/>
            <person name="Andersen G.L."/>
            <person name="Banfield J.F."/>
        </authorList>
    </citation>
    <scope>NUCLEOTIDE SEQUENCE [LARGE SCALE GENOMIC DNA]</scope>
</reference>
<dbReference type="SUPFAM" id="SSF54211">
    <property type="entry name" value="Ribosomal protein S5 domain 2-like"/>
    <property type="match status" value="1"/>
</dbReference>
<evidence type="ECO:0000256" key="7">
    <source>
        <dbReference type="PIRNR" id="PIRNR001174"/>
    </source>
</evidence>
<dbReference type="GO" id="GO:0030163">
    <property type="term" value="P:protein catabolic process"/>
    <property type="evidence" value="ECO:0007669"/>
    <property type="project" value="InterPro"/>
</dbReference>
<dbReference type="PRINTS" id="PR00830">
    <property type="entry name" value="ENDOLAPTASE"/>
</dbReference>
<dbReference type="PATRIC" id="fig|1635277.3.peg.584"/>
<protein>
    <recommendedName>
        <fullName evidence="7">Lon protease</fullName>
        <ecNumber evidence="7">3.4.21.53</ecNumber>
    </recommendedName>
</protein>
<dbReference type="InterPro" id="IPR004815">
    <property type="entry name" value="Lon_bac/euk-typ"/>
</dbReference>
<evidence type="ECO:0000256" key="9">
    <source>
        <dbReference type="PIRSR" id="PIRSR001174-2"/>
    </source>
</evidence>
<evidence type="ECO:0000256" key="6">
    <source>
        <dbReference type="ARBA" id="ARBA00050665"/>
    </source>
</evidence>
<dbReference type="Gene3D" id="3.30.230.10">
    <property type="match status" value="1"/>
</dbReference>
<dbReference type="InterPro" id="IPR020568">
    <property type="entry name" value="Ribosomal_Su5_D2-typ_SF"/>
</dbReference>
<dbReference type="PROSITE" id="PS51786">
    <property type="entry name" value="LON_PROTEOLYTIC"/>
    <property type="match status" value="1"/>
</dbReference>
<dbReference type="PROSITE" id="PS01046">
    <property type="entry name" value="LON_SER"/>
    <property type="match status" value="1"/>
</dbReference>
<dbReference type="SMART" id="SM00382">
    <property type="entry name" value="AAA"/>
    <property type="match status" value="1"/>
</dbReference>
<gene>
    <name evidence="12" type="ORF">XE03_0848</name>
</gene>
<evidence type="ECO:0000313" key="12">
    <source>
        <dbReference type="EMBL" id="KUK87240.1"/>
    </source>
</evidence>
<evidence type="ECO:0000256" key="5">
    <source>
        <dbReference type="ARBA" id="ARBA00022840"/>
    </source>
</evidence>
<dbReference type="Proteomes" id="UP000053467">
    <property type="component" value="Unassembled WGS sequence"/>
</dbReference>
<dbReference type="GO" id="GO:0006508">
    <property type="term" value="P:proteolysis"/>
    <property type="evidence" value="ECO:0007669"/>
    <property type="project" value="UniProtKB-KW"/>
</dbReference>
<dbReference type="InterPro" id="IPR027417">
    <property type="entry name" value="P-loop_NTPase"/>
</dbReference>
<dbReference type="InterPro" id="IPR003959">
    <property type="entry name" value="ATPase_AAA_core"/>
</dbReference>
<comment type="caution">
    <text evidence="12">The sequence shown here is derived from an EMBL/GenBank/DDBJ whole genome shotgun (WGS) entry which is preliminary data.</text>
</comment>
<name>A0A101I3I2_UNCT6</name>
<keyword evidence="2 7" id="KW-0547">Nucleotide-binding</keyword>
<evidence type="ECO:0000259" key="11">
    <source>
        <dbReference type="PROSITE" id="PS51786"/>
    </source>
</evidence>
<dbReference type="InterPro" id="IPR014721">
    <property type="entry name" value="Ribsml_uS5_D2-typ_fold_subgr"/>
</dbReference>
<evidence type="ECO:0000256" key="1">
    <source>
        <dbReference type="ARBA" id="ARBA00022670"/>
    </source>
</evidence>